<accession>A0A5B0WSN3</accession>
<dbReference type="InterPro" id="IPR037401">
    <property type="entry name" value="SnoaL-like"/>
</dbReference>
<reference evidence="2 3" key="1">
    <citation type="submission" date="2019-09" db="EMBL/GenBank/DDBJ databases">
        <authorList>
            <person name="Chen X.-Y."/>
        </authorList>
    </citation>
    <scope>NUCLEOTIDE SEQUENCE [LARGE SCALE GENOMIC DNA]</scope>
    <source>
        <strain evidence="2 3">NY5</strain>
    </source>
</reference>
<dbReference type="RefSeq" id="WP_149612109.1">
    <property type="nucleotide sequence ID" value="NZ_VTUX01000007.1"/>
</dbReference>
<dbReference type="SUPFAM" id="SSF54427">
    <property type="entry name" value="NTF2-like"/>
    <property type="match status" value="1"/>
</dbReference>
<dbReference type="Gene3D" id="3.10.450.50">
    <property type="match status" value="1"/>
</dbReference>
<evidence type="ECO:0000259" key="1">
    <source>
        <dbReference type="Pfam" id="PF13577"/>
    </source>
</evidence>
<feature type="domain" description="SnoaL-like" evidence="1">
    <location>
        <begin position="4"/>
        <end position="125"/>
    </location>
</feature>
<proteinExistence type="predicted"/>
<evidence type="ECO:0000313" key="2">
    <source>
        <dbReference type="EMBL" id="KAA1189498.1"/>
    </source>
</evidence>
<dbReference type="CDD" id="cd00531">
    <property type="entry name" value="NTF2_like"/>
    <property type="match status" value="1"/>
</dbReference>
<protein>
    <submittedName>
        <fullName evidence="2">Nuclear transport factor 2 family protein</fullName>
    </submittedName>
</protein>
<comment type="caution">
    <text evidence="2">The sequence shown here is derived from an EMBL/GenBank/DDBJ whole genome shotgun (WGS) entry which is preliminary data.</text>
</comment>
<organism evidence="2 3">
    <name type="scientific">Pseudohalioglobus sediminis</name>
    <dbReference type="NCBI Taxonomy" id="2606449"/>
    <lineage>
        <taxon>Bacteria</taxon>
        <taxon>Pseudomonadati</taxon>
        <taxon>Pseudomonadota</taxon>
        <taxon>Gammaproteobacteria</taxon>
        <taxon>Cellvibrionales</taxon>
        <taxon>Halieaceae</taxon>
        <taxon>Pseudohalioglobus</taxon>
    </lineage>
</organism>
<dbReference type="AlphaFoldDB" id="A0A5B0WSN3"/>
<sequence>MSPERQIENLIYRYAELIDAGDLAAIGVLLQHARFIGPDGEVQGEGTDDIVQIYSAFTRLYEDGTPQSHHVTSNVLVEVDGDSATARSYFTVLQATEALPLQAVMAGCYRDTFARAGDDWHFSSRQIIPRLYGDLSAHLLQAPL</sequence>
<gene>
    <name evidence="2" type="ORF">F0M18_14155</name>
</gene>
<dbReference type="EMBL" id="VTUX01000007">
    <property type="protein sequence ID" value="KAA1189498.1"/>
    <property type="molecule type" value="Genomic_DNA"/>
</dbReference>
<dbReference type="Pfam" id="PF13577">
    <property type="entry name" value="SnoaL_4"/>
    <property type="match status" value="1"/>
</dbReference>
<name>A0A5B0WSN3_9GAMM</name>
<dbReference type="Proteomes" id="UP000323708">
    <property type="component" value="Unassembled WGS sequence"/>
</dbReference>
<evidence type="ECO:0000313" key="3">
    <source>
        <dbReference type="Proteomes" id="UP000323708"/>
    </source>
</evidence>
<dbReference type="InterPro" id="IPR032710">
    <property type="entry name" value="NTF2-like_dom_sf"/>
</dbReference>
<keyword evidence="3" id="KW-1185">Reference proteome</keyword>